<evidence type="ECO:0000313" key="1">
    <source>
        <dbReference type="EMBL" id="GMT26156.1"/>
    </source>
</evidence>
<feature type="non-terminal residue" evidence="1">
    <location>
        <position position="1"/>
    </location>
</feature>
<dbReference type="AlphaFoldDB" id="A0AAV5W2X8"/>
<keyword evidence="3" id="KW-1185">Reference proteome</keyword>
<dbReference type="Proteomes" id="UP001432322">
    <property type="component" value="Unassembled WGS sequence"/>
</dbReference>
<evidence type="ECO:0000313" key="3">
    <source>
        <dbReference type="Proteomes" id="UP001432322"/>
    </source>
</evidence>
<evidence type="ECO:0000313" key="2">
    <source>
        <dbReference type="EMBL" id="GMT37937.1"/>
    </source>
</evidence>
<gene>
    <name evidence="1" type="ORF">PFISCL1PPCAC_17453</name>
    <name evidence="2" type="ORF">PFISCL1PPCAC_29234</name>
</gene>
<accession>A0AAV5W2X8</accession>
<protein>
    <submittedName>
        <fullName evidence="1">Uncharacterized protein</fullName>
    </submittedName>
</protein>
<sequence>LLVLIFPADGYPLSEFSMDQKIELLRYNYFRNRVHTNLIGAEVWWEFNITTGQMDINSEDYEPLFKKENERRKYLKEIKARFRSSSQEPIDDLKILDMYFAERKIFEALPDDVKNDFKKSKSGMYESLTSELERNQWEEVRAELVRRKTESESTNFARIETSSVALL</sequence>
<comment type="caution">
    <text evidence="1">The sequence shown here is derived from an EMBL/GenBank/DDBJ whole genome shotgun (WGS) entry which is preliminary data.</text>
</comment>
<name>A0AAV5W2X8_9BILA</name>
<proteinExistence type="predicted"/>
<dbReference type="EMBL" id="BTSY01000004">
    <property type="protein sequence ID" value="GMT26156.1"/>
    <property type="molecule type" value="Genomic_DNA"/>
</dbReference>
<reference evidence="1" key="1">
    <citation type="submission" date="2023-10" db="EMBL/GenBank/DDBJ databases">
        <title>Genome assembly of Pristionchus species.</title>
        <authorList>
            <person name="Yoshida K."/>
            <person name="Sommer R.J."/>
        </authorList>
    </citation>
    <scope>NUCLEOTIDE SEQUENCE</scope>
    <source>
        <strain evidence="1">RS5133</strain>
    </source>
</reference>
<organism evidence="1 3">
    <name type="scientific">Pristionchus fissidentatus</name>
    <dbReference type="NCBI Taxonomy" id="1538716"/>
    <lineage>
        <taxon>Eukaryota</taxon>
        <taxon>Metazoa</taxon>
        <taxon>Ecdysozoa</taxon>
        <taxon>Nematoda</taxon>
        <taxon>Chromadorea</taxon>
        <taxon>Rhabditida</taxon>
        <taxon>Rhabditina</taxon>
        <taxon>Diplogasteromorpha</taxon>
        <taxon>Diplogasteroidea</taxon>
        <taxon>Neodiplogasteridae</taxon>
        <taxon>Pristionchus</taxon>
    </lineage>
</organism>
<dbReference type="EMBL" id="BTSY01000360">
    <property type="protein sequence ID" value="GMT37937.1"/>
    <property type="molecule type" value="Genomic_DNA"/>
</dbReference>